<accession>A0A5P2D926</accession>
<dbReference type="Pfam" id="PF14273">
    <property type="entry name" value="DUF4360"/>
    <property type="match status" value="1"/>
</dbReference>
<organism evidence="2 3">
    <name type="scientific">Streptomyces venezuelae</name>
    <dbReference type="NCBI Taxonomy" id="54571"/>
    <lineage>
        <taxon>Bacteria</taxon>
        <taxon>Bacillati</taxon>
        <taxon>Actinomycetota</taxon>
        <taxon>Actinomycetes</taxon>
        <taxon>Kitasatosporales</taxon>
        <taxon>Streptomycetaceae</taxon>
        <taxon>Streptomyces</taxon>
    </lineage>
</organism>
<dbReference type="PANTHER" id="PTHR38847:SF1">
    <property type="entry name" value="PSEUDOURIDINE SYNTHASE RSUA_RLUA-LIKE DOMAIN-CONTAINING PROTEIN"/>
    <property type="match status" value="1"/>
</dbReference>
<protein>
    <submittedName>
        <fullName evidence="2">DUF4360 domain-containing protein</fullName>
    </submittedName>
</protein>
<reference evidence="2 3" key="1">
    <citation type="submission" date="2018-05" db="EMBL/GenBank/DDBJ databases">
        <title>Streptomyces venezuelae.</title>
        <authorList>
            <person name="Kim W."/>
            <person name="Lee N."/>
            <person name="Cho B.-K."/>
        </authorList>
    </citation>
    <scope>NUCLEOTIDE SEQUENCE [LARGE SCALE GENOMIC DNA]</scope>
    <source>
        <strain evidence="2 3">ATCC 21782</strain>
    </source>
</reference>
<dbReference type="OrthoDB" id="482707at2"/>
<proteinExistence type="predicted"/>
<evidence type="ECO:0000313" key="2">
    <source>
        <dbReference type="EMBL" id="QES51682.1"/>
    </source>
</evidence>
<dbReference type="AlphaFoldDB" id="A0A5P2D926"/>
<keyword evidence="1" id="KW-0732">Signal</keyword>
<gene>
    <name evidence="2" type="ORF">DEJ50_31360</name>
</gene>
<dbReference type="EMBL" id="CP029190">
    <property type="protein sequence ID" value="QES51682.1"/>
    <property type="molecule type" value="Genomic_DNA"/>
</dbReference>
<feature type="chain" id="PRO_5024822268" evidence="1">
    <location>
        <begin position="33"/>
        <end position="225"/>
    </location>
</feature>
<evidence type="ECO:0000256" key="1">
    <source>
        <dbReference type="SAM" id="SignalP"/>
    </source>
</evidence>
<dbReference type="InterPro" id="IPR025649">
    <property type="entry name" value="DUF4360"/>
</dbReference>
<dbReference type="Proteomes" id="UP000325211">
    <property type="component" value="Chromosome"/>
</dbReference>
<feature type="signal peptide" evidence="1">
    <location>
        <begin position="1"/>
        <end position="32"/>
    </location>
</feature>
<name>A0A5P2D926_STRVZ</name>
<evidence type="ECO:0000313" key="3">
    <source>
        <dbReference type="Proteomes" id="UP000325211"/>
    </source>
</evidence>
<dbReference type="PANTHER" id="PTHR38847">
    <property type="match status" value="1"/>
</dbReference>
<sequence length="225" mass="24125">MEGTSVFRTVFTSGATAALLATAALTPSAGIAAPRPAPPTGNVTIDLASVNGSGCRPGSATVDVSPDNSAFTVTYSEYLAQVGKGAQPTEFRKNCQLGLRVTVPQGFTYAIAKVDYRGFASLQDQASGTQQAGYYFQGMSQTQRRSHTFRGPLQGNWQVTDTTPVESLAFAPCGEKRNFNINTELRVDAGDSDTETTNSFMAMDSTDGTFNTVYHFSWKECPVRR</sequence>